<accession>A0A3M0A5N4</accession>
<dbReference type="PANTHER" id="PTHR30399">
    <property type="entry name" value="UNCHARACTERIZED PROTEIN YGJP"/>
    <property type="match status" value="1"/>
</dbReference>
<feature type="domain" description="YgjP-like metallopeptidase" evidence="1">
    <location>
        <begin position="38"/>
        <end position="225"/>
    </location>
</feature>
<dbReference type="InterPro" id="IPR053136">
    <property type="entry name" value="UTP_pyrophosphatase-like"/>
</dbReference>
<dbReference type="EMBL" id="REFJ01000005">
    <property type="protein sequence ID" value="RMA78819.1"/>
    <property type="molecule type" value="Genomic_DNA"/>
</dbReference>
<evidence type="ECO:0000313" key="2">
    <source>
        <dbReference type="EMBL" id="RMA78819.1"/>
    </source>
</evidence>
<evidence type="ECO:0000313" key="3">
    <source>
        <dbReference type="Proteomes" id="UP000267187"/>
    </source>
</evidence>
<gene>
    <name evidence="2" type="ORF">DFR27_2158</name>
</gene>
<sequence length="226" mass="25917">MGFFDFPNRRKAAVVSADRGCLDNGVVWQHKTHPRRQRLALVVTASGTVEIRTPVGVTTRQAVTFLEAHANWAKQKCSERCQAASHDTIRLFAEDVELKRVEGPVTVSAGTISAPSDADLERFLRGQLEQVIAERWQVWLPIIADWDVPQPTWSLRKMSSRWGSCSADGRIRFSTLLVHHAIEQIDYVIVHELCHLKEMNHSLAYWQLVERSMPDWRQRRARLANR</sequence>
<evidence type="ECO:0000259" key="1">
    <source>
        <dbReference type="Pfam" id="PF01863"/>
    </source>
</evidence>
<dbReference type="Proteomes" id="UP000267187">
    <property type="component" value="Unassembled WGS sequence"/>
</dbReference>
<reference evidence="2 3" key="1">
    <citation type="submission" date="2018-10" db="EMBL/GenBank/DDBJ databases">
        <title>Genomic Encyclopedia of Type Strains, Phase IV (KMG-IV): sequencing the most valuable type-strain genomes for metagenomic binning, comparative biology and taxonomic classification.</title>
        <authorList>
            <person name="Goeker M."/>
        </authorList>
    </citation>
    <scope>NUCLEOTIDE SEQUENCE [LARGE SCALE GENOMIC DNA]</scope>
    <source>
        <strain evidence="2 3">DSM 25080</strain>
    </source>
</reference>
<dbReference type="OrthoDB" id="9811177at2"/>
<dbReference type="InterPro" id="IPR002725">
    <property type="entry name" value="YgjP-like_metallopeptidase"/>
</dbReference>
<dbReference type="Pfam" id="PF01863">
    <property type="entry name" value="YgjP-like"/>
    <property type="match status" value="1"/>
</dbReference>
<name>A0A3M0A5N4_9GAMM</name>
<dbReference type="Gene3D" id="3.30.2010.10">
    <property type="entry name" value="Metalloproteases ('zincins'), catalytic domain"/>
    <property type="match status" value="1"/>
</dbReference>
<dbReference type="PANTHER" id="PTHR30399:SF1">
    <property type="entry name" value="UTP PYROPHOSPHATASE"/>
    <property type="match status" value="1"/>
</dbReference>
<organism evidence="2 3">
    <name type="scientific">Umboniibacter marinipuniceus</name>
    <dbReference type="NCBI Taxonomy" id="569599"/>
    <lineage>
        <taxon>Bacteria</taxon>
        <taxon>Pseudomonadati</taxon>
        <taxon>Pseudomonadota</taxon>
        <taxon>Gammaproteobacteria</taxon>
        <taxon>Cellvibrionales</taxon>
        <taxon>Cellvibrionaceae</taxon>
        <taxon>Umboniibacter</taxon>
    </lineage>
</organism>
<dbReference type="AlphaFoldDB" id="A0A3M0A5N4"/>
<dbReference type="CDD" id="cd07344">
    <property type="entry name" value="M48_yhfN_like"/>
    <property type="match status" value="1"/>
</dbReference>
<proteinExistence type="predicted"/>
<dbReference type="RefSeq" id="WP_121877457.1">
    <property type="nucleotide sequence ID" value="NZ_REFJ01000005.1"/>
</dbReference>
<comment type="caution">
    <text evidence="2">The sequence shown here is derived from an EMBL/GenBank/DDBJ whole genome shotgun (WGS) entry which is preliminary data.</text>
</comment>
<protein>
    <recommendedName>
        <fullName evidence="1">YgjP-like metallopeptidase domain-containing protein</fullName>
    </recommendedName>
</protein>
<keyword evidence="3" id="KW-1185">Reference proteome</keyword>